<dbReference type="GO" id="GO:0005975">
    <property type="term" value="P:carbohydrate metabolic process"/>
    <property type="evidence" value="ECO:0007669"/>
    <property type="project" value="InterPro"/>
</dbReference>
<evidence type="ECO:0000313" key="14">
    <source>
        <dbReference type="Proteomes" id="UP000317778"/>
    </source>
</evidence>
<feature type="binding site" evidence="10">
    <location>
        <position position="163"/>
    </location>
    <ligand>
        <name>UDP-N-acetyl-alpha-D-glucosamine</name>
        <dbReference type="ChEBI" id="CHEBI:57705"/>
    </ligand>
</feature>
<keyword evidence="2 10" id="KW-0132">Cell division</keyword>
<keyword evidence="3 10" id="KW-0328">Glycosyltransferase</keyword>
<evidence type="ECO:0000256" key="3">
    <source>
        <dbReference type="ARBA" id="ARBA00022676"/>
    </source>
</evidence>
<dbReference type="GO" id="GO:0009252">
    <property type="term" value="P:peptidoglycan biosynthetic process"/>
    <property type="evidence" value="ECO:0007669"/>
    <property type="project" value="UniProtKB-UniRule"/>
</dbReference>
<comment type="subcellular location">
    <subcellularLocation>
        <location evidence="10">Cell membrane</location>
        <topology evidence="10">Peripheral membrane protein</topology>
        <orientation evidence="10">Cytoplasmic side</orientation>
    </subcellularLocation>
</comment>
<dbReference type="GO" id="GO:0051301">
    <property type="term" value="P:cell division"/>
    <property type="evidence" value="ECO:0007669"/>
    <property type="project" value="UniProtKB-KW"/>
</dbReference>
<keyword evidence="8 10" id="KW-0131">Cell cycle</keyword>
<dbReference type="EMBL" id="NJBO01000006">
    <property type="protein sequence ID" value="TKJ43183.1"/>
    <property type="molecule type" value="Genomic_DNA"/>
</dbReference>
<name>A0A532V7K2_UNCT6</name>
<evidence type="ECO:0000256" key="9">
    <source>
        <dbReference type="ARBA" id="ARBA00023316"/>
    </source>
</evidence>
<reference evidence="13 14" key="1">
    <citation type="submission" date="2017-06" db="EMBL/GenBank/DDBJ databases">
        <title>Novel microbial phyla capable of carbon fixation and sulfur reduction in deep-sea sediments.</title>
        <authorList>
            <person name="Huang J."/>
            <person name="Baker B."/>
            <person name="Wang Y."/>
        </authorList>
    </citation>
    <scope>NUCLEOTIDE SEQUENCE [LARGE SCALE GENOMIC DNA]</scope>
    <source>
        <strain evidence="13">B3_TA06</strain>
    </source>
</reference>
<feature type="binding site" evidence="10">
    <location>
        <position position="183"/>
    </location>
    <ligand>
        <name>UDP-N-acetyl-alpha-D-glucosamine</name>
        <dbReference type="ChEBI" id="CHEBI:57705"/>
    </ligand>
</feature>
<keyword evidence="5 10" id="KW-0133">Cell shape</keyword>
<evidence type="ECO:0000256" key="2">
    <source>
        <dbReference type="ARBA" id="ARBA00022618"/>
    </source>
</evidence>
<dbReference type="GO" id="GO:0005886">
    <property type="term" value="C:plasma membrane"/>
    <property type="evidence" value="ECO:0007669"/>
    <property type="project" value="UniProtKB-SubCell"/>
</dbReference>
<evidence type="ECO:0000256" key="6">
    <source>
        <dbReference type="ARBA" id="ARBA00022984"/>
    </source>
</evidence>
<evidence type="ECO:0000256" key="4">
    <source>
        <dbReference type="ARBA" id="ARBA00022679"/>
    </source>
</evidence>
<keyword evidence="7 10" id="KW-0472">Membrane</keyword>
<dbReference type="AlphaFoldDB" id="A0A532V7K2"/>
<comment type="similarity">
    <text evidence="10">Belongs to the glycosyltransferase 28 family. MurG subfamily.</text>
</comment>
<dbReference type="GO" id="GO:0071555">
    <property type="term" value="P:cell wall organization"/>
    <property type="evidence" value="ECO:0007669"/>
    <property type="project" value="UniProtKB-KW"/>
</dbReference>
<keyword evidence="6 10" id="KW-0573">Peptidoglycan synthesis</keyword>
<dbReference type="InterPro" id="IPR006009">
    <property type="entry name" value="GlcNAc_MurG"/>
</dbReference>
<dbReference type="CDD" id="cd03785">
    <property type="entry name" value="GT28_MurG"/>
    <property type="match status" value="1"/>
</dbReference>
<dbReference type="Gene3D" id="3.40.50.2000">
    <property type="entry name" value="Glycogen Phosphorylase B"/>
    <property type="match status" value="2"/>
</dbReference>
<dbReference type="SUPFAM" id="SSF53756">
    <property type="entry name" value="UDP-Glycosyltransferase/glycogen phosphorylase"/>
    <property type="match status" value="1"/>
</dbReference>
<keyword evidence="1 10" id="KW-1003">Cell membrane</keyword>
<dbReference type="GO" id="GO:0050511">
    <property type="term" value="F:undecaprenyldiphospho-muramoylpentapeptide beta-N-acetylglucosaminyltransferase activity"/>
    <property type="evidence" value="ECO:0007669"/>
    <property type="project" value="UniProtKB-UniRule"/>
</dbReference>
<dbReference type="HAMAP" id="MF_00033">
    <property type="entry name" value="MurG"/>
    <property type="match status" value="1"/>
</dbReference>
<evidence type="ECO:0000256" key="7">
    <source>
        <dbReference type="ARBA" id="ARBA00023136"/>
    </source>
</evidence>
<comment type="function">
    <text evidence="10">Cell wall formation. Catalyzes the transfer of a GlcNAc subunit on undecaprenyl-pyrophosphoryl-MurNAc-pentapeptide (lipid intermediate I) to form undecaprenyl-pyrophosphoryl-MurNAc-(pentapeptide)GlcNAc (lipid intermediate II).</text>
</comment>
<gene>
    <name evidence="10" type="primary">murG</name>
    <name evidence="13" type="ORF">CEE36_05390</name>
</gene>
<dbReference type="Pfam" id="PF03033">
    <property type="entry name" value="Glyco_transf_28"/>
    <property type="match status" value="1"/>
</dbReference>
<keyword evidence="9 10" id="KW-0961">Cell wall biogenesis/degradation</keyword>
<evidence type="ECO:0000256" key="5">
    <source>
        <dbReference type="ARBA" id="ARBA00022960"/>
    </source>
</evidence>
<feature type="domain" description="Glycosyltransferase family 28 N-terminal" evidence="11">
    <location>
        <begin position="3"/>
        <end position="137"/>
    </location>
</feature>
<feature type="binding site" evidence="10">
    <location>
        <position position="119"/>
    </location>
    <ligand>
        <name>UDP-N-acetyl-alpha-D-glucosamine</name>
        <dbReference type="ChEBI" id="CHEBI:57705"/>
    </ligand>
</feature>
<dbReference type="PANTHER" id="PTHR21015">
    <property type="entry name" value="UDP-N-ACETYLGLUCOSAMINE--N-ACETYLMURAMYL-(PENTAPEPTIDE) PYROPHOSPHORYL-UNDECAPRENOL N-ACETYLGLUCOSAMINE TRANSFERASE 1"/>
    <property type="match status" value="1"/>
</dbReference>
<evidence type="ECO:0000256" key="10">
    <source>
        <dbReference type="HAMAP-Rule" id="MF_00033"/>
    </source>
</evidence>
<dbReference type="EC" id="2.4.1.227" evidence="10"/>
<comment type="caution">
    <text evidence="10">Lacks conserved residue(s) required for the propagation of feature annotation.</text>
</comment>
<dbReference type="GO" id="GO:0008360">
    <property type="term" value="P:regulation of cell shape"/>
    <property type="evidence" value="ECO:0007669"/>
    <property type="project" value="UniProtKB-KW"/>
</dbReference>
<sequence>MRVMLACGGTGGHIFPALALARELEKRGHKVLMLTDERGARFVKDEIAVAEIPATPFFGRSLGDKLRAGKAYLKGKRKSVELIDEFKPNVVIGAGGYASFPVIRAAQAKGLPYFLLEQNSVPGRVTRMTARGAKEVYCGIPPARNTLSKTLERKVIVTGNILRESVVIKDRKEGEEILVLGGSGGAQRLNELGYELAERMPRERFIILTGKRDYEEMSAKPTLENLELVEFTDHPEELYARAKTAISRAGAIALSELLANGIPSILVPFPYAVDDHQTHNARWAAQAGAAVLIPEKEIERVEIVLKELLQDKTRRELMSVAGKELVPTAAAARIAERIEGCLAA</sequence>
<dbReference type="GO" id="GO:0051991">
    <property type="term" value="F:UDP-N-acetyl-D-glucosamine:N-acetylmuramoyl-L-alanyl-D-glutamyl-meso-2,6-diaminopimelyl-D-alanyl-D-alanine-diphosphoundecaprenol 4-beta-N-acetylglucosaminlytransferase activity"/>
    <property type="evidence" value="ECO:0007669"/>
    <property type="project" value="RHEA"/>
</dbReference>
<evidence type="ECO:0000256" key="1">
    <source>
        <dbReference type="ARBA" id="ARBA00022475"/>
    </source>
</evidence>
<protein>
    <recommendedName>
        <fullName evidence="10">UDP-N-acetylglucosamine--N-acetylmuramyl-(pentapeptide) pyrophosphoryl-undecaprenol N-acetylglucosamine transferase</fullName>
        <ecNumber evidence="10">2.4.1.227</ecNumber>
    </recommendedName>
    <alternativeName>
        <fullName evidence="10">Undecaprenyl-PP-MurNAc-pentapeptide-UDPGlcNAc GlcNAc transferase</fullName>
    </alternativeName>
</protein>
<comment type="pathway">
    <text evidence="10">Cell wall biogenesis; peptidoglycan biosynthesis.</text>
</comment>
<evidence type="ECO:0000313" key="13">
    <source>
        <dbReference type="EMBL" id="TKJ43183.1"/>
    </source>
</evidence>
<dbReference type="PANTHER" id="PTHR21015:SF22">
    <property type="entry name" value="GLYCOSYLTRANSFERASE"/>
    <property type="match status" value="1"/>
</dbReference>
<dbReference type="UniPathway" id="UPA00219"/>
<dbReference type="Proteomes" id="UP000317778">
    <property type="component" value="Unassembled WGS sequence"/>
</dbReference>
<dbReference type="InterPro" id="IPR007235">
    <property type="entry name" value="Glyco_trans_28_C"/>
</dbReference>
<evidence type="ECO:0000259" key="12">
    <source>
        <dbReference type="Pfam" id="PF04101"/>
    </source>
</evidence>
<dbReference type="Pfam" id="PF04101">
    <property type="entry name" value="Glyco_tran_28_C"/>
    <property type="match status" value="1"/>
</dbReference>
<feature type="domain" description="Glycosyl transferase family 28 C-terminal" evidence="12">
    <location>
        <begin position="177"/>
        <end position="321"/>
    </location>
</feature>
<evidence type="ECO:0000259" key="11">
    <source>
        <dbReference type="Pfam" id="PF03033"/>
    </source>
</evidence>
<feature type="binding site" evidence="10">
    <location>
        <position position="277"/>
    </location>
    <ligand>
        <name>UDP-N-acetyl-alpha-D-glucosamine</name>
        <dbReference type="ChEBI" id="CHEBI:57705"/>
    </ligand>
</feature>
<proteinExistence type="inferred from homology"/>
<evidence type="ECO:0000256" key="8">
    <source>
        <dbReference type="ARBA" id="ARBA00023306"/>
    </source>
</evidence>
<comment type="caution">
    <text evidence="13">The sequence shown here is derived from an EMBL/GenBank/DDBJ whole genome shotgun (WGS) entry which is preliminary data.</text>
</comment>
<organism evidence="13 14">
    <name type="scientific">candidate division TA06 bacterium B3_TA06</name>
    <dbReference type="NCBI Taxonomy" id="2012487"/>
    <lineage>
        <taxon>Bacteria</taxon>
        <taxon>Bacteria division TA06</taxon>
    </lineage>
</organism>
<comment type="catalytic activity">
    <reaction evidence="10">
        <text>di-trans,octa-cis-undecaprenyl diphospho-N-acetyl-alpha-D-muramoyl-L-alanyl-D-glutamyl-meso-2,6-diaminopimeloyl-D-alanyl-D-alanine + UDP-N-acetyl-alpha-D-glucosamine = di-trans,octa-cis-undecaprenyl diphospho-[N-acetyl-alpha-D-glucosaminyl-(1-&gt;4)]-N-acetyl-alpha-D-muramoyl-L-alanyl-D-glutamyl-meso-2,6-diaminopimeloyl-D-alanyl-D-alanine + UDP + H(+)</text>
        <dbReference type="Rhea" id="RHEA:31227"/>
        <dbReference type="ChEBI" id="CHEBI:15378"/>
        <dbReference type="ChEBI" id="CHEBI:57705"/>
        <dbReference type="ChEBI" id="CHEBI:58223"/>
        <dbReference type="ChEBI" id="CHEBI:61387"/>
        <dbReference type="ChEBI" id="CHEBI:61388"/>
        <dbReference type="EC" id="2.4.1.227"/>
    </reaction>
</comment>
<accession>A0A532V7K2</accession>
<dbReference type="InterPro" id="IPR004276">
    <property type="entry name" value="GlycoTrans_28_N"/>
</dbReference>
<feature type="binding site" evidence="10">
    <location>
        <begin position="10"/>
        <end position="12"/>
    </location>
    <ligand>
        <name>UDP-N-acetyl-alpha-D-glucosamine</name>
        <dbReference type="ChEBI" id="CHEBI:57705"/>
    </ligand>
</feature>
<keyword evidence="4 10" id="KW-0808">Transferase</keyword>